<feature type="transmembrane region" description="Helical" evidence="16">
    <location>
        <begin position="183"/>
        <end position="205"/>
    </location>
</feature>
<comment type="similarity">
    <text evidence="3 15">Belongs to the CDP-alcohol phosphatidyltransferase class-I family.</text>
</comment>
<keyword evidence="12" id="KW-0594">Phospholipid biosynthesis</keyword>
<dbReference type="RefSeq" id="WP_405274468.1">
    <property type="nucleotide sequence ID" value="NZ_JBBHLI010000010.1"/>
</dbReference>
<evidence type="ECO:0000313" key="18">
    <source>
        <dbReference type="Proteomes" id="UP001484239"/>
    </source>
</evidence>
<dbReference type="InterPro" id="IPR043130">
    <property type="entry name" value="CDP-OH_PTrfase_TM_dom"/>
</dbReference>
<evidence type="ECO:0000256" key="1">
    <source>
        <dbReference type="ARBA" id="ARBA00004141"/>
    </source>
</evidence>
<dbReference type="Pfam" id="PF01066">
    <property type="entry name" value="CDP-OH_P_transf"/>
    <property type="match status" value="1"/>
</dbReference>
<evidence type="ECO:0000256" key="12">
    <source>
        <dbReference type="ARBA" id="ARBA00023209"/>
    </source>
</evidence>
<keyword evidence="9 16" id="KW-1133">Transmembrane helix</keyword>
<feature type="transmembrane region" description="Helical" evidence="16">
    <location>
        <begin position="7"/>
        <end position="27"/>
    </location>
</feature>
<dbReference type="PANTHER" id="PTHR14269">
    <property type="entry name" value="CDP-DIACYLGLYCEROL--GLYCEROL-3-PHOSPHATE 3-PHOSPHATIDYLTRANSFERASE-RELATED"/>
    <property type="match status" value="1"/>
</dbReference>
<feature type="transmembrane region" description="Helical" evidence="16">
    <location>
        <begin position="143"/>
        <end position="163"/>
    </location>
</feature>
<keyword evidence="7 15" id="KW-0808">Transferase</keyword>
<sequence length="214" mass="23746">MTERRWTLPNTITVGRIIACPVVFYLAMQPGTALRILAFVLFLAAALSDLWDGYLARKHDWITDIGKLLDPLADKLLLVATVVPIYLISQRPGPIGDLPWIGALPLWVVLVLFGREVLITVLRQVATRQGLVIAAGSSGKRKALLQNLFVGGALFWFPIAQMAADRGWTGTTAWTAWQTFHALWIAVTLALALFLTVYSLVDYLWKYRSVLGVT</sequence>
<protein>
    <recommendedName>
        <fullName evidence="5">CDP-diacylglycerol--glycerol-3-phosphate 3-phosphatidyltransferase</fullName>
        <ecNumber evidence="4">2.7.8.5</ecNumber>
    </recommendedName>
</protein>
<accession>A0ABU9EBZ7</accession>
<comment type="pathway">
    <text evidence="2">Phospholipid metabolism; phosphatidylglycerol biosynthesis; phosphatidylglycerol from CDP-diacylglycerol: step 1/2.</text>
</comment>
<evidence type="ECO:0000256" key="15">
    <source>
        <dbReference type="RuleBase" id="RU003750"/>
    </source>
</evidence>
<dbReference type="PANTHER" id="PTHR14269:SF11">
    <property type="entry name" value="CDP-DIACYLGLYCEROL--GLYCEROL-3-PHOSPHATE 3-PHOSPHATIDYLTRANSFERASE"/>
    <property type="match status" value="1"/>
</dbReference>
<keyword evidence="11 16" id="KW-0472">Membrane</keyword>
<feature type="transmembrane region" description="Helical" evidence="16">
    <location>
        <begin position="100"/>
        <end position="122"/>
    </location>
</feature>
<keyword evidence="18" id="KW-1185">Reference proteome</keyword>
<evidence type="ECO:0000256" key="2">
    <source>
        <dbReference type="ARBA" id="ARBA00005042"/>
    </source>
</evidence>
<evidence type="ECO:0000256" key="13">
    <source>
        <dbReference type="ARBA" id="ARBA00023264"/>
    </source>
</evidence>
<keyword evidence="10" id="KW-0443">Lipid metabolism</keyword>
<evidence type="ECO:0000256" key="14">
    <source>
        <dbReference type="ARBA" id="ARBA00048586"/>
    </source>
</evidence>
<evidence type="ECO:0000256" key="4">
    <source>
        <dbReference type="ARBA" id="ARBA00013170"/>
    </source>
</evidence>
<comment type="catalytic activity">
    <reaction evidence="14">
        <text>a CDP-1,2-diacyl-sn-glycerol + sn-glycerol 3-phosphate = a 1,2-diacyl-sn-glycero-3-phospho-(1'-sn-glycero-3'-phosphate) + CMP + H(+)</text>
        <dbReference type="Rhea" id="RHEA:12593"/>
        <dbReference type="ChEBI" id="CHEBI:15378"/>
        <dbReference type="ChEBI" id="CHEBI:57597"/>
        <dbReference type="ChEBI" id="CHEBI:58332"/>
        <dbReference type="ChEBI" id="CHEBI:60110"/>
        <dbReference type="ChEBI" id="CHEBI:60377"/>
        <dbReference type="EC" id="2.7.8.5"/>
    </reaction>
</comment>
<dbReference type="InterPro" id="IPR000462">
    <property type="entry name" value="CDP-OH_P_trans"/>
</dbReference>
<dbReference type="Gene3D" id="1.20.120.1760">
    <property type="match status" value="1"/>
</dbReference>
<evidence type="ECO:0000256" key="8">
    <source>
        <dbReference type="ARBA" id="ARBA00022692"/>
    </source>
</evidence>
<comment type="caution">
    <text evidence="17">The sequence shown here is derived from an EMBL/GenBank/DDBJ whole genome shotgun (WGS) entry which is preliminary data.</text>
</comment>
<dbReference type="PIRSF" id="PIRSF000847">
    <property type="entry name" value="Phos_ph_gly_syn"/>
    <property type="match status" value="1"/>
</dbReference>
<evidence type="ECO:0000256" key="16">
    <source>
        <dbReference type="SAM" id="Phobius"/>
    </source>
</evidence>
<name>A0ABU9EBZ7_9BACT</name>
<dbReference type="InterPro" id="IPR050324">
    <property type="entry name" value="CDP-alcohol_PTase-I"/>
</dbReference>
<evidence type="ECO:0000256" key="7">
    <source>
        <dbReference type="ARBA" id="ARBA00022679"/>
    </source>
</evidence>
<evidence type="ECO:0000256" key="3">
    <source>
        <dbReference type="ARBA" id="ARBA00010441"/>
    </source>
</evidence>
<gene>
    <name evidence="17" type="ORF">WI372_14795</name>
</gene>
<dbReference type="EC" id="2.7.8.5" evidence="4"/>
<dbReference type="PROSITE" id="PS00379">
    <property type="entry name" value="CDP_ALCOHOL_P_TRANSF"/>
    <property type="match status" value="1"/>
</dbReference>
<dbReference type="InterPro" id="IPR048254">
    <property type="entry name" value="CDP_ALCOHOL_P_TRANSF_CS"/>
</dbReference>
<dbReference type="Proteomes" id="UP001484239">
    <property type="component" value="Unassembled WGS sequence"/>
</dbReference>
<comment type="subcellular location">
    <subcellularLocation>
        <location evidence="1">Membrane</location>
        <topology evidence="1">Multi-pass membrane protein</topology>
    </subcellularLocation>
</comment>
<organism evidence="17 18">
    <name type="scientific">Gaopeijia maritima</name>
    <dbReference type="NCBI Taxonomy" id="3119007"/>
    <lineage>
        <taxon>Bacteria</taxon>
        <taxon>Pseudomonadati</taxon>
        <taxon>Gemmatimonadota</taxon>
        <taxon>Longimicrobiia</taxon>
        <taxon>Gaopeijiales</taxon>
        <taxon>Gaopeijiaceae</taxon>
        <taxon>Gaopeijia</taxon>
    </lineage>
</organism>
<evidence type="ECO:0000313" key="17">
    <source>
        <dbReference type="EMBL" id="MEK9502259.1"/>
    </source>
</evidence>
<keyword evidence="6" id="KW-0444">Lipid biosynthesis</keyword>
<keyword evidence="13" id="KW-1208">Phospholipid metabolism</keyword>
<proteinExistence type="inferred from homology"/>
<evidence type="ECO:0000256" key="6">
    <source>
        <dbReference type="ARBA" id="ARBA00022516"/>
    </source>
</evidence>
<feature type="transmembrane region" description="Helical" evidence="16">
    <location>
        <begin position="72"/>
        <end position="88"/>
    </location>
</feature>
<dbReference type="EMBL" id="JBBHLI010000010">
    <property type="protein sequence ID" value="MEK9502259.1"/>
    <property type="molecule type" value="Genomic_DNA"/>
</dbReference>
<evidence type="ECO:0000256" key="10">
    <source>
        <dbReference type="ARBA" id="ARBA00023098"/>
    </source>
</evidence>
<evidence type="ECO:0000256" key="5">
    <source>
        <dbReference type="ARBA" id="ARBA00014944"/>
    </source>
</evidence>
<dbReference type="InterPro" id="IPR004570">
    <property type="entry name" value="Phosphatidylglycerol_P_synth"/>
</dbReference>
<evidence type="ECO:0000256" key="11">
    <source>
        <dbReference type="ARBA" id="ARBA00023136"/>
    </source>
</evidence>
<evidence type="ECO:0000256" key="9">
    <source>
        <dbReference type="ARBA" id="ARBA00022989"/>
    </source>
</evidence>
<dbReference type="GO" id="GO:0016740">
    <property type="term" value="F:transferase activity"/>
    <property type="evidence" value="ECO:0007669"/>
    <property type="project" value="UniProtKB-KW"/>
</dbReference>
<feature type="transmembrane region" description="Helical" evidence="16">
    <location>
        <begin position="33"/>
        <end position="51"/>
    </location>
</feature>
<keyword evidence="8 16" id="KW-0812">Transmembrane</keyword>
<reference evidence="17 18" key="1">
    <citation type="submission" date="2024-02" db="EMBL/GenBank/DDBJ databases">
        <title>A novel Gemmatimonadota bacterium.</title>
        <authorList>
            <person name="Du Z.-J."/>
            <person name="Ye Y.-Q."/>
        </authorList>
    </citation>
    <scope>NUCLEOTIDE SEQUENCE [LARGE SCALE GENOMIC DNA]</scope>
    <source>
        <strain evidence="17 18">DH-20</strain>
    </source>
</reference>